<reference evidence="3 4" key="1">
    <citation type="submission" date="2023-06" db="EMBL/GenBank/DDBJ databases">
        <authorList>
            <person name="Yushchuk O."/>
            <person name="Binda E."/>
            <person name="Ruckert-Reed C."/>
            <person name="Fedorenko V."/>
            <person name="Kalinowski J."/>
            <person name="Marinelli F."/>
        </authorList>
    </citation>
    <scope>NUCLEOTIDE SEQUENCE [LARGE SCALE GENOMIC DNA]</scope>
    <source>
        <strain evidence="3 4">NRRL 3884</strain>
    </source>
</reference>
<evidence type="ECO:0000313" key="4">
    <source>
        <dbReference type="Proteomes" id="UP001240150"/>
    </source>
</evidence>
<feature type="compositionally biased region" description="Low complexity" evidence="1">
    <location>
        <begin position="194"/>
        <end position="215"/>
    </location>
</feature>
<proteinExistence type="predicted"/>
<dbReference type="InterPro" id="IPR012902">
    <property type="entry name" value="N_methyl_site"/>
</dbReference>
<keyword evidence="2" id="KW-0472">Membrane</keyword>
<feature type="region of interest" description="Disordered" evidence="1">
    <location>
        <begin position="194"/>
        <end position="246"/>
    </location>
</feature>
<evidence type="ECO:0000256" key="2">
    <source>
        <dbReference type="SAM" id="Phobius"/>
    </source>
</evidence>
<keyword evidence="4" id="KW-1185">Reference proteome</keyword>
<sequence>MHRSADDDGFTLVEVIVSIALVSIVLTSMTAFFVRGQILGEHYAGRQDGVRVATTALERAGGLGGDAVLTGRDQAGVLAQAVVPGAEPYLADSEQAWDADADAADRATAPLPVAPAVVVLNAVAYTQNWYVRRCWLVASGGTCNLANASAGGRTEFLRVVVAVQWSDRGCPDGRCAYFLATLISPADDPIFPLPATATPSTAATPAPSASASAGPPVSPAPSVSPTPAASATPSVSPTPSASPAGGAPAAIWVNHTSGYVNPAAMWVSSAGLTVNGLVHSNSDLRIEGSSLAVSPRIEYVSSQYVSDSTLPTPVPVAAGTPSWARVVGDYAPGGSAATAAGSGYYAVPAGACASGTWTYAAGSVPATATVVYVPCSVSVTTNVSPLLVATGTITVNSSSVTIGNKANPRSTGLVSGSSAVPAIQIAGSYAAVYGNVQALAGGVYLLGSYSTFQCGILGDTAQIRGSSITITTDSTC</sequence>
<organism evidence="3 4">
    <name type="scientific">Actinoplanes oblitus</name>
    <dbReference type="NCBI Taxonomy" id="3040509"/>
    <lineage>
        <taxon>Bacteria</taxon>
        <taxon>Bacillati</taxon>
        <taxon>Actinomycetota</taxon>
        <taxon>Actinomycetes</taxon>
        <taxon>Micromonosporales</taxon>
        <taxon>Micromonosporaceae</taxon>
        <taxon>Actinoplanes</taxon>
    </lineage>
</organism>
<protein>
    <submittedName>
        <fullName evidence="3">Prepilin-type N-terminal cleavage/methylation domain-containing protein</fullName>
    </submittedName>
</protein>
<evidence type="ECO:0000256" key="1">
    <source>
        <dbReference type="SAM" id="MobiDB-lite"/>
    </source>
</evidence>
<feature type="transmembrane region" description="Helical" evidence="2">
    <location>
        <begin position="12"/>
        <end position="34"/>
    </location>
</feature>
<name>A0ABY8WP87_9ACTN</name>
<dbReference type="RefSeq" id="WP_284919751.1">
    <property type="nucleotide sequence ID" value="NZ_CP126980.1"/>
</dbReference>
<feature type="compositionally biased region" description="Low complexity" evidence="1">
    <location>
        <begin position="225"/>
        <end position="246"/>
    </location>
</feature>
<keyword evidence="2" id="KW-1133">Transmembrane helix</keyword>
<evidence type="ECO:0000313" key="3">
    <source>
        <dbReference type="EMBL" id="WIM98368.1"/>
    </source>
</evidence>
<dbReference type="Pfam" id="PF07963">
    <property type="entry name" value="N_methyl"/>
    <property type="match status" value="1"/>
</dbReference>
<accession>A0ABY8WP87</accession>
<dbReference type="EMBL" id="CP126980">
    <property type="protein sequence ID" value="WIM98368.1"/>
    <property type="molecule type" value="Genomic_DNA"/>
</dbReference>
<dbReference type="Proteomes" id="UP001240150">
    <property type="component" value="Chromosome"/>
</dbReference>
<keyword evidence="2" id="KW-0812">Transmembrane</keyword>
<gene>
    <name evidence="3" type="ORF">ACTOB_001966</name>
</gene>
<dbReference type="NCBIfam" id="TIGR02532">
    <property type="entry name" value="IV_pilin_GFxxxE"/>
    <property type="match status" value="1"/>
</dbReference>